<dbReference type="InterPro" id="IPR023612">
    <property type="entry name" value="Peptidase_M4"/>
</dbReference>
<gene>
    <name evidence="14" type="ORF">IC234_01895</name>
</gene>
<dbReference type="InterPro" id="IPR013856">
    <property type="entry name" value="Peptidase_M4_domain"/>
</dbReference>
<dbReference type="PANTHER" id="PTHR33794:SF1">
    <property type="entry name" value="BACILLOLYSIN"/>
    <property type="match status" value="1"/>
</dbReference>
<sequence length="1260" mass="133563">MKQHFYLAFIPLFLSAGAWAQQPADRAPAPSLARLQAALRQAPNQTLGAQVELNPRQPAQAAISFGARGLPADNAVGWLGQQLQLRSGIDQLRPAGTTAAGPGVAVQRVQQYYRGIKVEHGSARIVSSGGQVASMQLEFYAVDNVATAASLSEPAALQQAMAHVGARKYVWQGYTGSNPEFQKPRGELVIVEDVLHKRGGLHLAWKFDVYADEPLSRDYVYVDAATGAVLLRDAIIKHVNAPGAGDSRYSGRVNITTDNTGTSFRLRETRNGHNIITLNYRRLTRNTANDAGAVEFTDADNNWSSAEFNNANFDNAAVDVQFGTELVSDYWKNIHGRSSWNNANGDMKSFVHVNQNYDNAFWSGSAMYYGDGSYLTLANANGFRPLTSLDVCAHELGHGVCQATAALVYARESGGLNEGFSDIWAACVENYSGLPKSYFLLGEEIAAQPGGFLRSMQAPNLAGDPDTYEGDFWQSTSIAGCPFPSSTLNDNCGVHYNSGVLNKWFFLITQGESGVNDKGNAYSVTGLGFLKSQAIAYLTELSLTANSDYAAARAASINAAITLYGACSNEVQQVTNAWFGVGVGTSSGCRPTVEFALGQSTELEAATLGSGCTATRTVAVNLRLGTASTAATTITFTLSGTATQGQDYTISPASLTFATGQSGTQSMLVTLTDDLLTESTETVVLGFTVNANGGTATAGVNNQTHTLSIVDNDAVPAPIGTTAISTVTLLSENFDAAAALPTGWSQLVLNGDQGSNTWAVGANGGTGVSGNAAYITNNAATKPYAYTNSRTAARILAAPTLDITDYTDLRLSFKYKVEGEYYLVPPSGPALYDYGRVGLIIGSSIYYLGSDRLNPYAYYANGSAVVTVSGLDLSALLGTATSFRPSFIWFNDNLDGAGVPLLIDDVVVTGRRKGAQVATQAGLSVSAPAPATLGEMFFKNNEYQLLARVSNLSQPVACLTASVAQAGTGQSTLTTPKGTYFRAQKVMLLSPSPANATATHTTTFYFTAAELAGFANKTTLKILQADNGVSLAGTLNSGGARIVAPTSVVDNSATTGVIAYTATFTGFGQFTVVDGNTSLPVTLTRFAAALQGSDGLLSWETAQEHNNTGFQVERSRNGKTFEQLGFVAGQGISSRSIAYQFIDRKLEPNVTFYYRLRQLDHDGQATYSPVVSLRATGKAGPLATLHPNPAKDQAFLTFAGKPVQVTLTLFGLDGRTLWQQRLHNPGEAPQALPIAHLPAGAYVLQLTDGNVVETHRLLKE</sequence>
<dbReference type="InterPro" id="IPR003644">
    <property type="entry name" value="Calx_beta"/>
</dbReference>
<organism evidence="14 15">
    <name type="scientific">Hymenobacter armeniacus</name>
    <dbReference type="NCBI Taxonomy" id="2771358"/>
    <lineage>
        <taxon>Bacteria</taxon>
        <taxon>Pseudomonadati</taxon>
        <taxon>Bacteroidota</taxon>
        <taxon>Cytophagia</taxon>
        <taxon>Cytophagales</taxon>
        <taxon>Hymenobacteraceae</taxon>
        <taxon>Hymenobacter</taxon>
    </lineage>
</organism>
<keyword evidence="7" id="KW-0862">Zinc</keyword>
<dbReference type="InterPro" id="IPR038081">
    <property type="entry name" value="CalX-like_sf"/>
</dbReference>
<keyword evidence="4 10" id="KW-0732">Signal</keyword>
<comment type="similarity">
    <text evidence="1">Belongs to the peptidase M4 family.</text>
</comment>
<evidence type="ECO:0000256" key="8">
    <source>
        <dbReference type="ARBA" id="ARBA00022837"/>
    </source>
</evidence>
<feature type="domain" description="Peptidase M4 C-terminal" evidence="12">
    <location>
        <begin position="405"/>
        <end position="583"/>
    </location>
</feature>
<dbReference type="InterPro" id="IPR001570">
    <property type="entry name" value="Peptidase_M4_C_domain"/>
</dbReference>
<keyword evidence="15" id="KW-1185">Reference proteome</keyword>
<dbReference type="InterPro" id="IPR013783">
    <property type="entry name" value="Ig-like_fold"/>
</dbReference>
<accession>A0ABR8JLJ2</accession>
<evidence type="ECO:0000259" key="13">
    <source>
        <dbReference type="Pfam" id="PF03160"/>
    </source>
</evidence>
<proteinExistence type="inferred from homology"/>
<evidence type="ECO:0000313" key="15">
    <source>
        <dbReference type="Proteomes" id="UP000606003"/>
    </source>
</evidence>
<feature type="chain" id="PRO_5047055115" evidence="10">
    <location>
        <begin position="21"/>
        <end position="1260"/>
    </location>
</feature>
<dbReference type="EMBL" id="JACXAC010000001">
    <property type="protein sequence ID" value="MBD2720861.1"/>
    <property type="molecule type" value="Genomic_DNA"/>
</dbReference>
<evidence type="ECO:0000256" key="9">
    <source>
        <dbReference type="ARBA" id="ARBA00023049"/>
    </source>
</evidence>
<dbReference type="Gene3D" id="2.60.40.2030">
    <property type="match status" value="1"/>
</dbReference>
<comment type="caution">
    <text evidence="14">The sequence shown here is derived from an EMBL/GenBank/DDBJ whole genome shotgun (WGS) entry which is preliminary data.</text>
</comment>
<dbReference type="RefSeq" id="WP_190922136.1">
    <property type="nucleotide sequence ID" value="NZ_JACXAC010000001.1"/>
</dbReference>
<keyword evidence="8" id="KW-0106">Calcium</keyword>
<evidence type="ECO:0000256" key="7">
    <source>
        <dbReference type="ARBA" id="ARBA00022833"/>
    </source>
</evidence>
<dbReference type="Pfam" id="PF02868">
    <property type="entry name" value="Peptidase_M4_C"/>
    <property type="match status" value="1"/>
</dbReference>
<dbReference type="SUPFAM" id="SSF141072">
    <property type="entry name" value="CalX-like"/>
    <property type="match status" value="1"/>
</dbReference>
<keyword evidence="2" id="KW-0645">Protease</keyword>
<evidence type="ECO:0000256" key="1">
    <source>
        <dbReference type="ARBA" id="ARBA00009388"/>
    </source>
</evidence>
<protein>
    <submittedName>
        <fullName evidence="14">M4 family metallopeptidase</fullName>
    </submittedName>
</protein>
<evidence type="ECO:0000256" key="5">
    <source>
        <dbReference type="ARBA" id="ARBA00022737"/>
    </source>
</evidence>
<dbReference type="Gene3D" id="1.10.390.10">
    <property type="entry name" value="Neutral Protease Domain 2"/>
    <property type="match status" value="1"/>
</dbReference>
<reference evidence="14 15" key="1">
    <citation type="submission" date="2020-09" db="EMBL/GenBank/DDBJ databases">
        <authorList>
            <person name="Kim M.K."/>
        </authorList>
    </citation>
    <scope>NUCLEOTIDE SEQUENCE [LARGE SCALE GENOMIC DNA]</scope>
    <source>
        <strain evidence="14 15">BT189</strain>
    </source>
</reference>
<dbReference type="Gene3D" id="2.60.40.10">
    <property type="entry name" value="Immunoglobulins"/>
    <property type="match status" value="1"/>
</dbReference>
<dbReference type="Pfam" id="PF03160">
    <property type="entry name" value="Calx-beta"/>
    <property type="match status" value="1"/>
</dbReference>
<evidence type="ECO:0000259" key="11">
    <source>
        <dbReference type="Pfam" id="PF01447"/>
    </source>
</evidence>
<keyword evidence="5" id="KW-0677">Repeat</keyword>
<evidence type="ECO:0000259" key="12">
    <source>
        <dbReference type="Pfam" id="PF02868"/>
    </source>
</evidence>
<evidence type="ECO:0000256" key="10">
    <source>
        <dbReference type="SAM" id="SignalP"/>
    </source>
</evidence>
<dbReference type="Gene3D" id="3.10.170.10">
    <property type="match status" value="1"/>
</dbReference>
<dbReference type="InterPro" id="IPR050728">
    <property type="entry name" value="Zinc_Metalloprotease_M4"/>
</dbReference>
<dbReference type="Pfam" id="PF01447">
    <property type="entry name" value="Peptidase_M4"/>
    <property type="match status" value="1"/>
</dbReference>
<dbReference type="SUPFAM" id="SSF55486">
    <property type="entry name" value="Metalloproteases ('zincins'), catalytic domain"/>
    <property type="match status" value="1"/>
</dbReference>
<dbReference type="PANTHER" id="PTHR33794">
    <property type="entry name" value="BACILLOLYSIN"/>
    <property type="match status" value="1"/>
</dbReference>
<dbReference type="NCBIfam" id="TIGR04183">
    <property type="entry name" value="Por_Secre_tail"/>
    <property type="match status" value="1"/>
</dbReference>
<evidence type="ECO:0000256" key="3">
    <source>
        <dbReference type="ARBA" id="ARBA00022723"/>
    </source>
</evidence>
<feature type="domain" description="Calx-beta" evidence="13">
    <location>
        <begin position="615"/>
        <end position="713"/>
    </location>
</feature>
<evidence type="ECO:0000256" key="6">
    <source>
        <dbReference type="ARBA" id="ARBA00022801"/>
    </source>
</evidence>
<evidence type="ECO:0000256" key="4">
    <source>
        <dbReference type="ARBA" id="ARBA00022729"/>
    </source>
</evidence>
<dbReference type="Proteomes" id="UP000606003">
    <property type="component" value="Unassembled WGS sequence"/>
</dbReference>
<dbReference type="InterPro" id="IPR026444">
    <property type="entry name" value="Secre_tail"/>
</dbReference>
<dbReference type="InterPro" id="IPR027268">
    <property type="entry name" value="Peptidase_M4/M1_CTD_sf"/>
</dbReference>
<keyword evidence="9" id="KW-0482">Metalloprotease</keyword>
<evidence type="ECO:0000313" key="14">
    <source>
        <dbReference type="EMBL" id="MBD2720861.1"/>
    </source>
</evidence>
<feature type="signal peptide" evidence="10">
    <location>
        <begin position="1"/>
        <end position="20"/>
    </location>
</feature>
<feature type="domain" description="Peptidase M4" evidence="11">
    <location>
        <begin position="243"/>
        <end position="402"/>
    </location>
</feature>
<keyword evidence="3" id="KW-0479">Metal-binding</keyword>
<dbReference type="CDD" id="cd09597">
    <property type="entry name" value="M4_TLP"/>
    <property type="match status" value="1"/>
</dbReference>
<dbReference type="PRINTS" id="PR00730">
    <property type="entry name" value="THERMOLYSIN"/>
</dbReference>
<keyword evidence="6" id="KW-0378">Hydrolase</keyword>
<name>A0ABR8JLJ2_9BACT</name>
<evidence type="ECO:0000256" key="2">
    <source>
        <dbReference type="ARBA" id="ARBA00022670"/>
    </source>
</evidence>